<name>A0ACC6SC15_9BACI</name>
<evidence type="ECO:0000313" key="1">
    <source>
        <dbReference type="EMBL" id="MEQ2527595.1"/>
    </source>
</evidence>
<dbReference type="Proteomes" id="UP001439875">
    <property type="component" value="Unassembled WGS sequence"/>
</dbReference>
<gene>
    <name evidence="1" type="ORF">WMO40_12860</name>
</gene>
<reference evidence="1" key="1">
    <citation type="submission" date="2024-03" db="EMBL/GenBank/DDBJ databases">
        <title>Human intestinal bacterial collection.</title>
        <authorList>
            <person name="Pauvert C."/>
            <person name="Hitch T.C.A."/>
            <person name="Clavel T."/>
        </authorList>
    </citation>
    <scope>NUCLEOTIDE SEQUENCE</scope>
    <source>
        <strain evidence="1">CLA-AA-H227</strain>
    </source>
</reference>
<accession>A0ACC6SC15</accession>
<proteinExistence type="predicted"/>
<evidence type="ECO:0000313" key="2">
    <source>
        <dbReference type="Proteomes" id="UP001439875"/>
    </source>
</evidence>
<organism evidence="1 2">
    <name type="scientific">Robertmurraya yapensis</name>
    <name type="common">ex Hitch et al 2024</name>
    <dbReference type="NCBI Taxonomy" id="3133160"/>
    <lineage>
        <taxon>Bacteria</taxon>
        <taxon>Bacillati</taxon>
        <taxon>Bacillota</taxon>
        <taxon>Bacilli</taxon>
        <taxon>Bacillales</taxon>
        <taxon>Bacillaceae</taxon>
        <taxon>Robertmurraya</taxon>
    </lineage>
</organism>
<comment type="caution">
    <text evidence="1">The sequence shown here is derived from an EMBL/GenBank/DDBJ whole genome shotgun (WGS) entry which is preliminary data.</text>
</comment>
<protein>
    <submittedName>
        <fullName evidence="1">Uncharacterized protein</fullName>
    </submittedName>
</protein>
<dbReference type="EMBL" id="JBBMEW010000010">
    <property type="protein sequence ID" value="MEQ2527595.1"/>
    <property type="molecule type" value="Genomic_DNA"/>
</dbReference>
<keyword evidence="2" id="KW-1185">Reference proteome</keyword>
<sequence>MSLIIIDWIQSLSTPFLLIILIGAVWVLLKVKKMVAKLVSLAFALLGVLKIYLML</sequence>